<evidence type="ECO:0000256" key="11">
    <source>
        <dbReference type="ARBA" id="ARBA00022801"/>
    </source>
</evidence>
<evidence type="ECO:0000256" key="12">
    <source>
        <dbReference type="ARBA" id="ARBA00022844"/>
    </source>
</evidence>
<dbReference type="InterPro" id="IPR036952">
    <property type="entry name" value="VP1/VP2"/>
</dbReference>
<dbReference type="Gene3D" id="2.170.30.10">
    <property type="entry name" value="Parvovirus coat protein VP1/VP2"/>
    <property type="match status" value="1"/>
</dbReference>
<evidence type="ECO:0000256" key="4">
    <source>
        <dbReference type="ARBA" id="ARBA00004328"/>
    </source>
</evidence>
<dbReference type="EC" id="3.1.1.4" evidence="6"/>
<evidence type="ECO:0000256" key="3">
    <source>
        <dbReference type="ARBA" id="ARBA00004192"/>
    </source>
</evidence>
<feature type="region of interest" description="Disordered" evidence="17">
    <location>
        <begin position="118"/>
        <end position="162"/>
    </location>
</feature>
<dbReference type="InterPro" id="IPR001403">
    <property type="entry name" value="Parvovirus_coat"/>
</dbReference>
<dbReference type="RefSeq" id="YP_009259491.1">
    <property type="nucleotide sequence ID" value="NC_030402.1"/>
</dbReference>
<proteinExistence type="inferred from homology"/>
<evidence type="ECO:0000256" key="8">
    <source>
        <dbReference type="ARBA" id="ARBA00022431"/>
    </source>
</evidence>
<dbReference type="Pfam" id="PF00740">
    <property type="entry name" value="VP1_2"/>
    <property type="match status" value="2"/>
</dbReference>
<dbReference type="GO" id="GO:0016042">
    <property type="term" value="P:lipid catabolic process"/>
    <property type="evidence" value="ECO:0007669"/>
    <property type="project" value="UniProtKB-KW"/>
</dbReference>
<evidence type="ECO:0000259" key="19">
    <source>
        <dbReference type="Pfam" id="PF08398"/>
    </source>
</evidence>
<feature type="domain" description="Coat protein VP1/VP2 Parvovirus" evidence="18">
    <location>
        <begin position="522"/>
        <end position="616"/>
    </location>
</feature>
<reference evidence="20 21" key="1">
    <citation type="journal article" date="2016" name="J. Gen. Virol.">
        <title>Metagenomic characterization of the virome associated with bovine respiratory disease in feedlot cattle identified novel viruses and suggests an etiologic role for influenza D virus.</title>
        <authorList>
            <person name="Mitra N."/>
            <person name="Cernicchiaro N."/>
            <person name="Torres S."/>
            <person name="Li F."/>
            <person name="Hause B.M."/>
        </authorList>
    </citation>
    <scope>NUCLEOTIDE SEQUENCE [LARGE SCALE GENOMIC DNA]</scope>
    <source>
        <strain evidence="20">Ungulate bocaparvovirus 6 strain USII/03</strain>
    </source>
</reference>
<dbReference type="InterPro" id="IPR013607">
    <property type="entry name" value="Phospholipase_A2-like"/>
</dbReference>
<evidence type="ECO:0000313" key="21">
    <source>
        <dbReference type="Proteomes" id="UP000118628"/>
    </source>
</evidence>
<dbReference type="GO" id="GO:0004623">
    <property type="term" value="F:phospholipase A2 activity"/>
    <property type="evidence" value="ECO:0007669"/>
    <property type="project" value="UniProtKB-EC"/>
</dbReference>
<evidence type="ECO:0000256" key="17">
    <source>
        <dbReference type="SAM" id="MobiDB-lite"/>
    </source>
</evidence>
<evidence type="ECO:0000256" key="5">
    <source>
        <dbReference type="ARBA" id="ARBA00005398"/>
    </source>
</evidence>
<keyword evidence="12" id="KW-0946">Virion</keyword>
<keyword evidence="13" id="KW-0442">Lipid degradation</keyword>
<feature type="compositionally biased region" description="Gly residues" evidence="17">
    <location>
        <begin position="148"/>
        <end position="162"/>
    </location>
</feature>
<evidence type="ECO:0000259" key="18">
    <source>
        <dbReference type="Pfam" id="PF00740"/>
    </source>
</evidence>
<evidence type="ECO:0000256" key="10">
    <source>
        <dbReference type="ARBA" id="ARBA00022562"/>
    </source>
</evidence>
<comment type="similarity">
    <text evidence="5">Belongs to the parvoviridae capsid protein family.</text>
</comment>
<name>A0A193AUM7_9VIRU</name>
<keyword evidence="21" id="KW-1185">Reference proteome</keyword>
<evidence type="ECO:0000256" key="15">
    <source>
        <dbReference type="ARBA" id="ARBA00023200"/>
    </source>
</evidence>
<evidence type="ECO:0000256" key="1">
    <source>
        <dbReference type="ARBA" id="ARBA00001604"/>
    </source>
</evidence>
<dbReference type="EMBL" id="KU172421">
    <property type="protein sequence ID" value="ANN02910.1"/>
    <property type="molecule type" value="Genomic_DNA"/>
</dbReference>
<keyword evidence="10" id="KW-1048">Host nucleus</keyword>
<protein>
    <recommendedName>
        <fullName evidence="7">Minor capsid protein VP1</fullName>
        <ecNumber evidence="6">3.1.1.4</ecNumber>
    </recommendedName>
</protein>
<keyword evidence="15" id="KW-1035">Host cytoplasm</keyword>
<dbReference type="OrthoDB" id="1726at10239"/>
<dbReference type="GO" id="GO:0005198">
    <property type="term" value="F:structural molecule activity"/>
    <property type="evidence" value="ECO:0007669"/>
    <property type="project" value="InterPro"/>
</dbReference>
<dbReference type="SUPFAM" id="SSF88645">
    <property type="entry name" value="ssDNA viruses"/>
    <property type="match status" value="1"/>
</dbReference>
<keyword evidence="11" id="KW-0378">Hydrolase</keyword>
<evidence type="ECO:0000256" key="9">
    <source>
        <dbReference type="ARBA" id="ARBA00022561"/>
    </source>
</evidence>
<feature type="domain" description="Phospholipase A2-like" evidence="19">
    <location>
        <begin position="11"/>
        <end position="89"/>
    </location>
</feature>
<evidence type="ECO:0000256" key="2">
    <source>
        <dbReference type="ARBA" id="ARBA00004147"/>
    </source>
</evidence>
<evidence type="ECO:0000256" key="14">
    <source>
        <dbReference type="ARBA" id="ARBA00023098"/>
    </source>
</evidence>
<dbReference type="InterPro" id="IPR016184">
    <property type="entry name" value="Capsid/spike_ssDNA_virus"/>
</dbReference>
<dbReference type="GO" id="GO:0042025">
    <property type="term" value="C:host cell nucleus"/>
    <property type="evidence" value="ECO:0007669"/>
    <property type="project" value="UniProtKB-SubCell"/>
</dbReference>
<dbReference type="GO" id="GO:0030430">
    <property type="term" value="C:host cell cytoplasm"/>
    <property type="evidence" value="ECO:0007669"/>
    <property type="project" value="UniProtKB-SubCell"/>
</dbReference>
<keyword evidence="14" id="KW-0443">Lipid metabolism</keyword>
<dbReference type="GO" id="GO:0039615">
    <property type="term" value="C:T=1 icosahedral viral capsid"/>
    <property type="evidence" value="ECO:0007669"/>
    <property type="project" value="UniProtKB-KW"/>
</dbReference>
<keyword evidence="9" id="KW-0167">Capsid protein</keyword>
<dbReference type="Pfam" id="PF08398">
    <property type="entry name" value="Phospholip_A2_4"/>
    <property type="match status" value="1"/>
</dbReference>
<dbReference type="Proteomes" id="UP000118628">
    <property type="component" value="Segment"/>
</dbReference>
<comment type="subcellular location">
    <subcellularLocation>
        <location evidence="3">Host cytoplasm</location>
    </subcellularLocation>
    <subcellularLocation>
        <location evidence="2">Host nucleus</location>
    </subcellularLocation>
    <subcellularLocation>
        <location evidence="4">Virion</location>
    </subcellularLocation>
</comment>
<dbReference type="GeneID" id="28218220"/>
<evidence type="ECO:0000313" key="20">
    <source>
        <dbReference type="EMBL" id="ANN02910.1"/>
    </source>
</evidence>
<sequence>MPPINKAKKSGLTLPGYKYLGPFNSLFAGKPVNKADEAARRHDLGYTDLLDKGHNPYIYFNEHDEQLIQDLQTDRTFGGILAKSVFGIKKAVAPALPNTKTKQAERAAKRKLYFARSNKHSKQAKMEDPNMDHDTDAQAPDQPDGVARSGGGGAVGSSGRGGSGVGYSTGGWTGGSIFTDDIVITKNTRQFICEIKNGHLYKTETLNTGAQHAAQYACTTPWSYFNFNQYSSHFSPHDWQKLINEYTAFRPVKMQVRIYNLQIKQIVTDGAQGNTYNNDLTAGLHIMCDGSHAYPYVQHPWDDECMPELPNQIWKLPQYAYLYGPIESIDEPTNGAEADIKKGIPLYILENTDHEVLRTGEATEFTFNFGNCEWVENNISSILPQMMYNPLVKNRKVYNVALNQAKQQVAAVKSSNWWPGPGLKDGTYSNNTETQASGPYITRTDNHNIIGDTPDGKGYSTWPARGAISHNLSSKDLHYVTGTEGDASPTLWYNKRHTMTRDYVINKLTAATGTSEIVNDWFMLPNQTWDSHPIARYNPIWVKVPRVNRKTMFDTQDGTIPMEHPPGTVFMKLAKIPIPGTGDSFLTIYATGQVSCEIMWQVKKTGSKNWRPEYRHTVSDMNIDAYRFNEAGNYYGAREPNDAMQTRYGHSKVL</sequence>
<gene>
    <name evidence="20" type="primary">ORF2</name>
</gene>
<evidence type="ECO:0000256" key="6">
    <source>
        <dbReference type="ARBA" id="ARBA00013278"/>
    </source>
</evidence>
<feature type="domain" description="Coat protein VP1/VP2 Parvovirus" evidence="18">
    <location>
        <begin position="158"/>
        <end position="434"/>
    </location>
</feature>
<evidence type="ECO:0000256" key="13">
    <source>
        <dbReference type="ARBA" id="ARBA00022963"/>
    </source>
</evidence>
<dbReference type="KEGG" id="vg:28218220"/>
<evidence type="ECO:0000256" key="7">
    <source>
        <dbReference type="ARBA" id="ARBA00022267"/>
    </source>
</evidence>
<comment type="catalytic activity">
    <reaction evidence="1">
        <text>a 1,2-diacyl-sn-glycero-3-phosphocholine + H2O = a 1-acyl-sn-glycero-3-phosphocholine + a fatty acid + H(+)</text>
        <dbReference type="Rhea" id="RHEA:15801"/>
        <dbReference type="ChEBI" id="CHEBI:15377"/>
        <dbReference type="ChEBI" id="CHEBI:15378"/>
        <dbReference type="ChEBI" id="CHEBI:28868"/>
        <dbReference type="ChEBI" id="CHEBI:57643"/>
        <dbReference type="ChEBI" id="CHEBI:58168"/>
        <dbReference type="EC" id="3.1.1.4"/>
    </reaction>
</comment>
<accession>A0A193AUM7</accession>
<evidence type="ECO:0000256" key="16">
    <source>
        <dbReference type="ARBA" id="ARBA00045359"/>
    </source>
</evidence>
<comment type="function">
    <text evidence="16">Capsid proteins self-assembles to form an icosahedral capsid with a T=1 symmetry, about 26 nm in diameter, and consisting of 60 copies of three size variants of the capsid proteins, VP1, and VP3, which differ by the presence of an N-terminal extension in the minor protein VP1. The capsid has a channel at the 5-fold axis and there are densities extending the 5-fold axis into the interior of the capsid. The capsid encapsulates the genomic ssDNA. Binding to the host receptors also induces capsid rearrangements leading to surface exposure of VP1 N-terminus, specifically its phospholipase A2-like region. The additional N-terminal region of isoform Minor capsid protein VP1, called VP1u, may serve as a lipolytic enzyme to breach the endosomal membrane during entry into host cell and might contribute to virus transport to the nucleus.</text>
</comment>
<keyword evidence="8" id="KW-1140">T=1 icosahedral capsid protein</keyword>
<feature type="compositionally biased region" description="Basic and acidic residues" evidence="17">
    <location>
        <begin position="124"/>
        <end position="136"/>
    </location>
</feature>
<organism evidence="20 21">
    <name type="scientific">bovine bocaparvovirus 2</name>
    <dbReference type="NCBI Taxonomy" id="1864484"/>
    <lineage>
        <taxon>Viruses</taxon>
        <taxon>Monodnaviria</taxon>
        <taxon>Shotokuvirae</taxon>
        <taxon>Cossaviricota</taxon>
        <taxon>Quintoviricetes</taxon>
        <taxon>Piccovirales</taxon>
        <taxon>Parvoviridae</taxon>
        <taxon>Parvovirinae</taxon>
        <taxon>Bocaparvovirus</taxon>
        <taxon>Bocaparvovirus ungulate6</taxon>
    </lineage>
</organism>